<dbReference type="EMBL" id="JYDW01000615">
    <property type="protein sequence ID" value="KRZ47681.1"/>
    <property type="molecule type" value="Genomic_DNA"/>
</dbReference>
<sequence length="54" mass="6349">MQRLYPQLLRYYNAVRQTVAVRNQSASARSYIQANEVRRMNNGAFNAMTDEEDH</sequence>
<evidence type="ECO:0000313" key="1">
    <source>
        <dbReference type="EMBL" id="KRZ47681.1"/>
    </source>
</evidence>
<dbReference type="Proteomes" id="UP000054721">
    <property type="component" value="Unassembled WGS sequence"/>
</dbReference>
<gene>
    <name evidence="2" type="ORF">T02_13147</name>
    <name evidence="1" type="ORF">T02_8924</name>
</gene>
<dbReference type="AlphaFoldDB" id="A0A0V1KKL1"/>
<keyword evidence="3" id="KW-1185">Reference proteome</keyword>
<comment type="caution">
    <text evidence="1">The sequence shown here is derived from an EMBL/GenBank/DDBJ whole genome shotgun (WGS) entry which is preliminary data.</text>
</comment>
<reference evidence="1 3" key="1">
    <citation type="submission" date="2015-05" db="EMBL/GenBank/DDBJ databases">
        <title>Evolution of Trichinella species and genotypes.</title>
        <authorList>
            <person name="Korhonen P.K."/>
            <person name="Edoardo P."/>
            <person name="Giuseppe L.R."/>
            <person name="Gasser R.B."/>
        </authorList>
    </citation>
    <scope>NUCLEOTIDE SEQUENCE [LARGE SCALE GENOMIC DNA]</scope>
    <source>
        <strain evidence="1">ISS10</strain>
    </source>
</reference>
<protein>
    <submittedName>
        <fullName evidence="1">Uncharacterized protein</fullName>
    </submittedName>
</protein>
<dbReference type="EMBL" id="JYDW01000266">
    <property type="protein sequence ID" value="KRZ50398.1"/>
    <property type="molecule type" value="Genomic_DNA"/>
</dbReference>
<proteinExistence type="predicted"/>
<name>A0A0V1KKL1_9BILA</name>
<organism evidence="1 3">
    <name type="scientific">Trichinella nativa</name>
    <dbReference type="NCBI Taxonomy" id="6335"/>
    <lineage>
        <taxon>Eukaryota</taxon>
        <taxon>Metazoa</taxon>
        <taxon>Ecdysozoa</taxon>
        <taxon>Nematoda</taxon>
        <taxon>Enoplea</taxon>
        <taxon>Dorylaimia</taxon>
        <taxon>Trichinellida</taxon>
        <taxon>Trichinellidae</taxon>
        <taxon>Trichinella</taxon>
    </lineage>
</organism>
<accession>A0A0V1KKL1</accession>
<evidence type="ECO:0000313" key="2">
    <source>
        <dbReference type="EMBL" id="KRZ50398.1"/>
    </source>
</evidence>
<evidence type="ECO:0000313" key="3">
    <source>
        <dbReference type="Proteomes" id="UP000054721"/>
    </source>
</evidence>